<keyword evidence="9 20" id="KW-0133">Cell shape</keyword>
<comment type="function">
    <text evidence="14 20">Catalyzes the addition of meso-diaminopimelic acid to the nucleotide precursor UDP-N-acetylmuramoyl-L-alanyl-D-glutamate (UMAG) in the biosynthesis of bacterial cell-wall peptidoglycan.</text>
</comment>
<evidence type="ECO:0000259" key="22">
    <source>
        <dbReference type="Pfam" id="PF01225"/>
    </source>
</evidence>
<dbReference type="SUPFAM" id="SSF53244">
    <property type="entry name" value="MurD-like peptide ligases, peptide-binding domain"/>
    <property type="match status" value="1"/>
</dbReference>
<keyword evidence="6 20" id="KW-0547">Nucleotide-binding</keyword>
<dbReference type="Proteomes" id="UP000249260">
    <property type="component" value="Unassembled WGS sequence"/>
</dbReference>
<feature type="binding site" evidence="20">
    <location>
        <position position="467"/>
    </location>
    <ligand>
        <name>meso-2,6-diaminopimelate</name>
        <dbReference type="ChEBI" id="CHEBI:57791"/>
    </ligand>
</feature>
<dbReference type="GO" id="GO:0009252">
    <property type="term" value="P:peptidoglycan biosynthetic process"/>
    <property type="evidence" value="ECO:0007669"/>
    <property type="project" value="UniProtKB-UniRule"/>
</dbReference>
<evidence type="ECO:0000256" key="3">
    <source>
        <dbReference type="ARBA" id="ARBA00022490"/>
    </source>
</evidence>
<evidence type="ECO:0000256" key="5">
    <source>
        <dbReference type="ARBA" id="ARBA00022618"/>
    </source>
</evidence>
<keyword evidence="12 20" id="KW-0961">Cell wall biogenesis/degradation</keyword>
<dbReference type="FunFam" id="3.40.1390.10:FF:000005">
    <property type="entry name" value="UDP-N-acetylmuramoyl-L-alanyl-D-glutamate--2,6-diaminopimelate ligase"/>
    <property type="match status" value="1"/>
</dbReference>
<dbReference type="Pfam" id="PF08245">
    <property type="entry name" value="Mur_ligase_M"/>
    <property type="match status" value="1"/>
</dbReference>
<evidence type="ECO:0000256" key="20">
    <source>
        <dbReference type="HAMAP-Rule" id="MF_00208"/>
    </source>
</evidence>
<feature type="domain" description="Mur ligase C-terminal" evidence="23">
    <location>
        <begin position="335"/>
        <end position="465"/>
    </location>
</feature>
<dbReference type="Pfam" id="PF01225">
    <property type="entry name" value="Mur_ligase"/>
    <property type="match status" value="1"/>
</dbReference>
<dbReference type="RefSeq" id="WP_112882875.1">
    <property type="nucleotide sequence ID" value="NZ_QLUW01000002.1"/>
</dbReference>
<comment type="caution">
    <text evidence="20">Lacks conserved residue(s) required for the propagation of feature annotation.</text>
</comment>
<dbReference type="InterPro" id="IPR005761">
    <property type="entry name" value="UDP-N-AcMur-Glu-dNH2Pim_ligase"/>
</dbReference>
<accession>A0A328U1X1</accession>
<dbReference type="Gene3D" id="3.40.1390.10">
    <property type="entry name" value="MurE/MurF, N-terminal domain"/>
    <property type="match status" value="1"/>
</dbReference>
<dbReference type="HAMAP" id="MF_00208">
    <property type="entry name" value="MurE"/>
    <property type="match status" value="1"/>
</dbReference>
<dbReference type="GO" id="GO:0005524">
    <property type="term" value="F:ATP binding"/>
    <property type="evidence" value="ECO:0007669"/>
    <property type="project" value="UniProtKB-UniRule"/>
</dbReference>
<evidence type="ECO:0000256" key="1">
    <source>
        <dbReference type="ARBA" id="ARBA00004752"/>
    </source>
</evidence>
<keyword evidence="10 20" id="KW-0573">Peptidoglycan synthesis</keyword>
<dbReference type="GO" id="GO:0000287">
    <property type="term" value="F:magnesium ion binding"/>
    <property type="evidence" value="ECO:0007669"/>
    <property type="project" value="UniProtKB-UniRule"/>
</dbReference>
<comment type="pathway">
    <text evidence="1 20 21">Cell wall biogenesis; peptidoglycan biosynthesis.</text>
</comment>
<comment type="caution">
    <text evidence="25">The sequence shown here is derived from an EMBL/GenBank/DDBJ whole genome shotgun (WGS) entry which is preliminary data.</text>
</comment>
<feature type="binding site" evidence="20">
    <location>
        <position position="177"/>
    </location>
    <ligand>
        <name>UDP-N-acetyl-alpha-D-muramoyl-L-alanyl-D-glutamate</name>
        <dbReference type="ChEBI" id="CHEBI:83900"/>
    </ligand>
</feature>
<gene>
    <name evidence="20" type="primary">murE</name>
    <name evidence="25" type="ORF">DL346_14995</name>
</gene>
<dbReference type="AlphaFoldDB" id="A0A328U1X1"/>
<evidence type="ECO:0000313" key="26">
    <source>
        <dbReference type="Proteomes" id="UP000249260"/>
    </source>
</evidence>
<keyword evidence="5 20" id="KW-0132">Cell division</keyword>
<comment type="PTM">
    <text evidence="20">Carboxylation is probably crucial for Mg(2+) binding and, consequently, for the gamma-phosphate positioning of ATP.</text>
</comment>
<evidence type="ECO:0000256" key="17">
    <source>
        <dbReference type="ARBA" id="ARBA00075482"/>
    </source>
</evidence>
<dbReference type="InterPro" id="IPR000713">
    <property type="entry name" value="Mur_ligase_N"/>
</dbReference>
<dbReference type="OrthoDB" id="9800958at2"/>
<dbReference type="PANTHER" id="PTHR23135:SF4">
    <property type="entry name" value="UDP-N-ACETYLMURAMOYL-L-ALANYL-D-GLUTAMATE--2,6-DIAMINOPIMELATE LIGASE MURE HOMOLOG, CHLOROPLASTIC"/>
    <property type="match status" value="1"/>
</dbReference>
<evidence type="ECO:0000256" key="15">
    <source>
        <dbReference type="ARBA" id="ARBA00066633"/>
    </source>
</evidence>
<dbReference type="EC" id="6.3.2.13" evidence="15 20"/>
<evidence type="ECO:0000256" key="19">
    <source>
        <dbReference type="ARBA" id="ARBA00081560"/>
    </source>
</evidence>
<dbReference type="NCBIfam" id="NF001124">
    <property type="entry name" value="PRK00139.1-2"/>
    <property type="match status" value="1"/>
</dbReference>
<dbReference type="Gene3D" id="3.90.190.20">
    <property type="entry name" value="Mur ligase, C-terminal domain"/>
    <property type="match status" value="1"/>
</dbReference>
<evidence type="ECO:0000256" key="21">
    <source>
        <dbReference type="RuleBase" id="RU004135"/>
    </source>
</evidence>
<dbReference type="InterPro" id="IPR036565">
    <property type="entry name" value="Mur-like_cat_sf"/>
</dbReference>
<reference evidence="25 26" key="1">
    <citation type="submission" date="2018-06" db="EMBL/GenBank/DDBJ databases">
        <title>Paenibacillus montanisoli sp. nov., isolated from mountain area soil.</title>
        <authorList>
            <person name="Wu M."/>
        </authorList>
    </citation>
    <scope>NUCLEOTIDE SEQUENCE [LARGE SCALE GENOMIC DNA]</scope>
    <source>
        <strain evidence="25 26">RA17</strain>
    </source>
</reference>
<dbReference type="FunFam" id="3.90.190.20:FF:000006">
    <property type="entry name" value="UDP-N-acetylmuramoyl-L-alanyl-D-glutamate--2,6-diaminopimelate ligase"/>
    <property type="match status" value="1"/>
</dbReference>
<dbReference type="PANTHER" id="PTHR23135">
    <property type="entry name" value="MUR LIGASE FAMILY MEMBER"/>
    <property type="match status" value="1"/>
</dbReference>
<keyword evidence="26" id="KW-1185">Reference proteome</keyword>
<comment type="cofactor">
    <cofactor evidence="20">
        <name>Mg(2+)</name>
        <dbReference type="ChEBI" id="CHEBI:18420"/>
    </cofactor>
</comment>
<feature type="binding site" evidence="20">
    <location>
        <position position="384"/>
    </location>
    <ligand>
        <name>meso-2,6-diaminopimelate</name>
        <dbReference type="ChEBI" id="CHEBI:57791"/>
    </ligand>
</feature>
<organism evidence="25 26">
    <name type="scientific">Paenibacillus montanisoli</name>
    <dbReference type="NCBI Taxonomy" id="2081970"/>
    <lineage>
        <taxon>Bacteria</taxon>
        <taxon>Bacillati</taxon>
        <taxon>Bacillota</taxon>
        <taxon>Bacilli</taxon>
        <taxon>Bacillales</taxon>
        <taxon>Paenibacillaceae</taxon>
        <taxon>Paenibacillus</taxon>
    </lineage>
</organism>
<evidence type="ECO:0000256" key="7">
    <source>
        <dbReference type="ARBA" id="ARBA00022840"/>
    </source>
</evidence>
<proteinExistence type="inferred from homology"/>
<evidence type="ECO:0000256" key="2">
    <source>
        <dbReference type="ARBA" id="ARBA00005898"/>
    </source>
</evidence>
<feature type="binding site" evidence="20">
    <location>
        <position position="185"/>
    </location>
    <ligand>
        <name>UDP-N-acetyl-alpha-D-muramoyl-L-alanyl-D-glutamate</name>
        <dbReference type="ChEBI" id="CHEBI:83900"/>
    </ligand>
</feature>
<dbReference type="Gene3D" id="3.40.1190.10">
    <property type="entry name" value="Mur-like, catalytic domain"/>
    <property type="match status" value="1"/>
</dbReference>
<feature type="binding site" evidence="20">
    <location>
        <position position="463"/>
    </location>
    <ligand>
        <name>meso-2,6-diaminopimelate</name>
        <dbReference type="ChEBI" id="CHEBI:57791"/>
    </ligand>
</feature>
<name>A0A328U1X1_9BACL</name>
<evidence type="ECO:0000259" key="24">
    <source>
        <dbReference type="Pfam" id="PF08245"/>
    </source>
</evidence>
<dbReference type="GO" id="GO:0008360">
    <property type="term" value="P:regulation of cell shape"/>
    <property type="evidence" value="ECO:0007669"/>
    <property type="project" value="UniProtKB-KW"/>
</dbReference>
<dbReference type="InterPro" id="IPR004101">
    <property type="entry name" value="Mur_ligase_C"/>
</dbReference>
<evidence type="ECO:0000256" key="16">
    <source>
        <dbReference type="ARBA" id="ARBA00072883"/>
    </source>
</evidence>
<evidence type="ECO:0000256" key="4">
    <source>
        <dbReference type="ARBA" id="ARBA00022598"/>
    </source>
</evidence>
<comment type="subcellular location">
    <subcellularLocation>
        <location evidence="20 21">Cytoplasm</location>
    </subcellularLocation>
</comment>
<comment type="catalytic activity">
    <reaction evidence="13 20">
        <text>UDP-N-acetyl-alpha-D-muramoyl-L-alanyl-D-glutamate + meso-2,6-diaminopimelate + ATP = UDP-N-acetyl-alpha-D-muramoyl-L-alanyl-gamma-D-glutamyl-meso-2,6-diaminopimelate + ADP + phosphate + H(+)</text>
        <dbReference type="Rhea" id="RHEA:23676"/>
        <dbReference type="ChEBI" id="CHEBI:15378"/>
        <dbReference type="ChEBI" id="CHEBI:30616"/>
        <dbReference type="ChEBI" id="CHEBI:43474"/>
        <dbReference type="ChEBI" id="CHEBI:57791"/>
        <dbReference type="ChEBI" id="CHEBI:83900"/>
        <dbReference type="ChEBI" id="CHEBI:83905"/>
        <dbReference type="ChEBI" id="CHEBI:456216"/>
        <dbReference type="EC" id="6.3.2.13"/>
    </reaction>
</comment>
<dbReference type="NCBIfam" id="TIGR01085">
    <property type="entry name" value="murE"/>
    <property type="match status" value="1"/>
</dbReference>
<feature type="binding site" evidence="20">
    <location>
        <begin position="408"/>
        <end position="411"/>
    </location>
    <ligand>
        <name>meso-2,6-diaminopimelate</name>
        <dbReference type="ChEBI" id="CHEBI:57791"/>
    </ligand>
</feature>
<feature type="binding site" evidence="20">
    <location>
        <begin position="150"/>
        <end position="151"/>
    </location>
    <ligand>
        <name>UDP-N-acetyl-alpha-D-muramoyl-L-alanyl-D-glutamate</name>
        <dbReference type="ChEBI" id="CHEBI:83900"/>
    </ligand>
</feature>
<dbReference type="Pfam" id="PF02875">
    <property type="entry name" value="Mur_ligase_C"/>
    <property type="match status" value="1"/>
</dbReference>
<feature type="domain" description="Mur ligase central" evidence="24">
    <location>
        <begin position="106"/>
        <end position="312"/>
    </location>
</feature>
<keyword evidence="11 20" id="KW-0131">Cell cycle</keyword>
<evidence type="ECO:0000313" key="25">
    <source>
        <dbReference type="EMBL" id="RAP76660.1"/>
    </source>
</evidence>
<dbReference type="GO" id="GO:0071555">
    <property type="term" value="P:cell wall organization"/>
    <property type="evidence" value="ECO:0007669"/>
    <property type="project" value="UniProtKB-KW"/>
</dbReference>
<dbReference type="SUPFAM" id="SSF53623">
    <property type="entry name" value="MurD-like peptide ligases, catalytic domain"/>
    <property type="match status" value="1"/>
</dbReference>
<feature type="binding site" evidence="20">
    <location>
        <position position="30"/>
    </location>
    <ligand>
        <name>UDP-N-acetyl-alpha-D-muramoyl-L-alanyl-D-glutamate</name>
        <dbReference type="ChEBI" id="CHEBI:83900"/>
    </ligand>
</feature>
<evidence type="ECO:0000256" key="10">
    <source>
        <dbReference type="ARBA" id="ARBA00022984"/>
    </source>
</evidence>
<evidence type="ECO:0000256" key="9">
    <source>
        <dbReference type="ARBA" id="ARBA00022960"/>
    </source>
</evidence>
<feature type="modified residue" description="N6-carboxylysine" evidence="20">
    <location>
        <position position="217"/>
    </location>
</feature>
<evidence type="ECO:0000256" key="6">
    <source>
        <dbReference type="ARBA" id="ARBA00022741"/>
    </source>
</evidence>
<evidence type="ECO:0000256" key="8">
    <source>
        <dbReference type="ARBA" id="ARBA00022842"/>
    </source>
</evidence>
<evidence type="ECO:0000256" key="14">
    <source>
        <dbReference type="ARBA" id="ARBA00056782"/>
    </source>
</evidence>
<dbReference type="GO" id="GO:0051301">
    <property type="term" value="P:cell division"/>
    <property type="evidence" value="ECO:0007669"/>
    <property type="project" value="UniProtKB-KW"/>
</dbReference>
<feature type="domain" description="Mur ligase N-terminal catalytic" evidence="22">
    <location>
        <begin position="22"/>
        <end position="90"/>
    </location>
</feature>
<feature type="binding site" evidence="20">
    <location>
        <begin position="45"/>
        <end position="47"/>
    </location>
    <ligand>
        <name>UDP-N-acetyl-alpha-D-muramoyl-L-alanyl-D-glutamate</name>
        <dbReference type="ChEBI" id="CHEBI:83900"/>
    </ligand>
</feature>
<dbReference type="InterPro" id="IPR013221">
    <property type="entry name" value="Mur_ligase_cen"/>
</dbReference>
<keyword evidence="4 20" id="KW-0436">Ligase</keyword>
<feature type="binding site" evidence="20">
    <location>
        <begin position="108"/>
        <end position="114"/>
    </location>
    <ligand>
        <name>ATP</name>
        <dbReference type="ChEBI" id="CHEBI:30616"/>
    </ligand>
</feature>
<keyword evidence="8 20" id="KW-0460">Magnesium</keyword>
<protein>
    <recommendedName>
        <fullName evidence="16 20">UDP-N-acetylmuramoyl-L-alanyl-D-glutamate--2,6-diaminopimelate ligase</fullName>
        <ecNumber evidence="15 20">6.3.2.13</ecNumber>
    </recommendedName>
    <alternativeName>
        <fullName evidence="17 20">Meso-A2pm-adding enzyme</fullName>
    </alternativeName>
    <alternativeName>
        <fullName evidence="18 20">Meso-diaminopimelate-adding enzyme</fullName>
    </alternativeName>
    <alternativeName>
        <fullName evidence="19 20">UDP-MurNAc-L-Ala-D-Glu:meso-diaminopimelate ligase</fullName>
    </alternativeName>
    <alternativeName>
        <fullName evidence="20">UDP-MurNAc-tripeptide synthetase</fullName>
    </alternativeName>
    <alternativeName>
        <fullName evidence="20">UDP-N-acetylmuramyl-tripeptide synthetase</fullName>
    </alternativeName>
</protein>
<keyword evidence="3 20" id="KW-0963">Cytoplasm</keyword>
<evidence type="ECO:0000256" key="12">
    <source>
        <dbReference type="ARBA" id="ARBA00023316"/>
    </source>
</evidence>
<comment type="similarity">
    <text evidence="2 20">Belongs to the MurCDEF family. MurE subfamily.</text>
</comment>
<dbReference type="GO" id="GO:0008765">
    <property type="term" value="F:UDP-N-acetylmuramoylalanyl-D-glutamate-2,6-diaminopimelate ligase activity"/>
    <property type="evidence" value="ECO:0007669"/>
    <property type="project" value="UniProtKB-UniRule"/>
</dbReference>
<evidence type="ECO:0000259" key="23">
    <source>
        <dbReference type="Pfam" id="PF02875"/>
    </source>
</evidence>
<feature type="short sequence motif" description="Meso-diaminopimelate recognition motif" evidence="20">
    <location>
        <begin position="408"/>
        <end position="411"/>
    </location>
</feature>
<dbReference type="UniPathway" id="UPA00219"/>
<dbReference type="InterPro" id="IPR018109">
    <property type="entry name" value="Folylpolyglutamate_synth_CS"/>
</dbReference>
<evidence type="ECO:0000256" key="18">
    <source>
        <dbReference type="ARBA" id="ARBA00076158"/>
    </source>
</evidence>
<feature type="binding site" evidence="20">
    <location>
        <position position="183"/>
    </location>
    <ligand>
        <name>UDP-N-acetyl-alpha-D-muramoyl-L-alanyl-D-glutamate</name>
        <dbReference type="ChEBI" id="CHEBI:83900"/>
    </ligand>
</feature>
<dbReference type="GO" id="GO:0005737">
    <property type="term" value="C:cytoplasm"/>
    <property type="evidence" value="ECO:0007669"/>
    <property type="project" value="UniProtKB-SubCell"/>
</dbReference>
<dbReference type="InterPro" id="IPR035911">
    <property type="entry name" value="MurE/MurF_N"/>
</dbReference>
<dbReference type="EMBL" id="QLUW01000002">
    <property type="protein sequence ID" value="RAP76660.1"/>
    <property type="molecule type" value="Genomic_DNA"/>
</dbReference>
<dbReference type="PROSITE" id="PS01011">
    <property type="entry name" value="FOLYLPOLYGLU_SYNT_1"/>
    <property type="match status" value="1"/>
</dbReference>
<sequence>MRVEQLAGLLLTSVLVGDGTAEIGGIETDSRRVTPGCVFICLRGHKVDGHDFASEAVNRGAIAVVVERLLDLPVPQLVVKDSRHAMAVIADYYYGHPSRKLKLIGVTGTNGKTTTTYLIEKILSDAGYSAGVIGTVEMRYAGKSFPMSGTTPEALELQRSLGAMVKAGTDYCIMEVSSHALEQGRVKGSRYRIAIFTNLTQDHLDYHSTMERYAAAKGLLFSRLGNEFGGPDERLFAVLNADDAASPGYADVTAADVVTYGIDQDADVRADKVRITAHGTAFHVETFAGSADITLRMAGKYNVYNALGAICASLIEGVPLAQIKKSLESIPGVPGRVESVQAGQPFAVIVDYAHTPDGLKNVLSAVKEFAVGRIICVFGCGGDRDRTKRPLMGRIAAEIADYAIITSDNPRTEDPNRILLDIEAGLLQDGIAKSRYELLEDRKAAIQKAVEMARRDDVVLIAGKGHETYQDIRGVKYDFDDREVAKEAIRSLYSDQT</sequence>
<evidence type="ECO:0000256" key="11">
    <source>
        <dbReference type="ARBA" id="ARBA00023306"/>
    </source>
</evidence>
<keyword evidence="7 20" id="KW-0067">ATP-binding</keyword>
<dbReference type="InterPro" id="IPR036615">
    <property type="entry name" value="Mur_ligase_C_dom_sf"/>
</dbReference>
<dbReference type="GO" id="GO:0004326">
    <property type="term" value="F:tetrahydrofolylpolyglutamate synthase activity"/>
    <property type="evidence" value="ECO:0007669"/>
    <property type="project" value="InterPro"/>
</dbReference>
<dbReference type="SUPFAM" id="SSF63418">
    <property type="entry name" value="MurE/MurF N-terminal domain"/>
    <property type="match status" value="1"/>
</dbReference>
<dbReference type="NCBIfam" id="NF001126">
    <property type="entry name" value="PRK00139.1-4"/>
    <property type="match status" value="1"/>
</dbReference>
<evidence type="ECO:0000256" key="13">
    <source>
        <dbReference type="ARBA" id="ARBA00050251"/>
    </source>
</evidence>